<evidence type="ECO:0000313" key="2">
    <source>
        <dbReference type="EMBL" id="MBB5032285.1"/>
    </source>
</evidence>
<evidence type="ECO:0000256" key="1">
    <source>
        <dbReference type="SAM" id="SignalP"/>
    </source>
</evidence>
<dbReference type="InterPro" id="IPR015943">
    <property type="entry name" value="WD40/YVTN_repeat-like_dom_sf"/>
</dbReference>
<name>A0A7W8DJR4_9BACT</name>
<protein>
    <submittedName>
        <fullName evidence="2">Uncharacterized protein</fullName>
    </submittedName>
</protein>
<feature type="chain" id="PRO_5031022355" evidence="1">
    <location>
        <begin position="23"/>
        <end position="308"/>
    </location>
</feature>
<sequence>MKAALLQLVLLLAGLSASRVQSSEPWPEKSVPSKSTQVAILEDKRINESSGLALGIRDPSVFWTMNDSGGEPCVFAIDRSGKTRAKVRVRDAANFDWEDIASGQDSDGTPTLFIGDIGDNFFIRSTIQVYQIPEPAIRAPGQSVEETETAEPVIWRANYPDGHQNAESLLVHPQTRRLYVLTKSDDGKCALYAFPQPLQPKVSMTLEKVVDLTFPQLIRAGKRPHDNCMTTAACFSPDGTRMVVATYSSLYEWQLPKGKPLSEALSQPPIRIEPDMLRQLEGVCYDTDSRTLWLTSEHLPTPLLRVTR</sequence>
<dbReference type="Proteomes" id="UP000590740">
    <property type="component" value="Unassembled WGS sequence"/>
</dbReference>
<gene>
    <name evidence="2" type="ORF">HNQ65_001862</name>
</gene>
<organism evidence="2 3">
    <name type="scientific">Prosthecobacter vanneervenii</name>
    <dbReference type="NCBI Taxonomy" id="48466"/>
    <lineage>
        <taxon>Bacteria</taxon>
        <taxon>Pseudomonadati</taxon>
        <taxon>Verrucomicrobiota</taxon>
        <taxon>Verrucomicrobiia</taxon>
        <taxon>Verrucomicrobiales</taxon>
        <taxon>Verrucomicrobiaceae</taxon>
        <taxon>Prosthecobacter</taxon>
    </lineage>
</organism>
<dbReference type="Gene3D" id="2.130.10.10">
    <property type="entry name" value="YVTN repeat-like/Quinoprotein amine dehydrogenase"/>
    <property type="match status" value="1"/>
</dbReference>
<dbReference type="RefSeq" id="WP_184339218.1">
    <property type="nucleotide sequence ID" value="NZ_JACHIG010000003.1"/>
</dbReference>
<keyword evidence="3" id="KW-1185">Reference proteome</keyword>
<keyword evidence="1" id="KW-0732">Signal</keyword>
<dbReference type="AlphaFoldDB" id="A0A7W8DJR4"/>
<evidence type="ECO:0000313" key="3">
    <source>
        <dbReference type="Proteomes" id="UP000590740"/>
    </source>
</evidence>
<dbReference type="EMBL" id="JACHIG010000003">
    <property type="protein sequence ID" value="MBB5032285.1"/>
    <property type="molecule type" value="Genomic_DNA"/>
</dbReference>
<proteinExistence type="predicted"/>
<comment type="caution">
    <text evidence="2">The sequence shown here is derived from an EMBL/GenBank/DDBJ whole genome shotgun (WGS) entry which is preliminary data.</text>
</comment>
<dbReference type="SUPFAM" id="SSF75011">
    <property type="entry name" value="3-carboxy-cis,cis-mucoante lactonizing enzyme"/>
    <property type="match status" value="1"/>
</dbReference>
<reference evidence="2 3" key="1">
    <citation type="submission" date="2020-08" db="EMBL/GenBank/DDBJ databases">
        <title>Genomic Encyclopedia of Type Strains, Phase IV (KMG-IV): sequencing the most valuable type-strain genomes for metagenomic binning, comparative biology and taxonomic classification.</title>
        <authorList>
            <person name="Goeker M."/>
        </authorList>
    </citation>
    <scope>NUCLEOTIDE SEQUENCE [LARGE SCALE GENOMIC DNA]</scope>
    <source>
        <strain evidence="2 3">DSM 12252</strain>
    </source>
</reference>
<accession>A0A7W8DJR4</accession>
<feature type="signal peptide" evidence="1">
    <location>
        <begin position="1"/>
        <end position="22"/>
    </location>
</feature>